<keyword evidence="4" id="KW-1185">Reference proteome</keyword>
<dbReference type="Pfam" id="PF13193">
    <property type="entry name" value="AMP-binding_C"/>
    <property type="match status" value="1"/>
</dbReference>
<feature type="region of interest" description="Disordered" evidence="1">
    <location>
        <begin position="1"/>
        <end position="164"/>
    </location>
</feature>
<dbReference type="InterPro" id="IPR045851">
    <property type="entry name" value="AMP-bd_C_sf"/>
</dbReference>
<accession>A0ABW7SI70</accession>
<feature type="region of interest" description="Disordered" evidence="1">
    <location>
        <begin position="227"/>
        <end position="249"/>
    </location>
</feature>
<dbReference type="InterPro" id="IPR025110">
    <property type="entry name" value="AMP-bd_C"/>
</dbReference>
<name>A0ABW7SI70_9ACTN</name>
<evidence type="ECO:0000256" key="1">
    <source>
        <dbReference type="SAM" id="MobiDB-lite"/>
    </source>
</evidence>
<comment type="caution">
    <text evidence="3">The sequence shown here is derived from an EMBL/GenBank/DDBJ whole genome shotgun (WGS) entry which is preliminary data.</text>
</comment>
<dbReference type="RefSeq" id="WP_396677364.1">
    <property type="nucleotide sequence ID" value="NZ_JBIRPU010000003.1"/>
</dbReference>
<evidence type="ECO:0000313" key="4">
    <source>
        <dbReference type="Proteomes" id="UP001611075"/>
    </source>
</evidence>
<gene>
    <name evidence="3" type="ORF">ACH4OY_07845</name>
</gene>
<proteinExistence type="predicted"/>
<sequence length="249" mass="26744">MRPGRWDGAGGGPDAASGPARKWPVSRGCARLCHRVGRSRRPHAEPRRPAPSGGGRPRRPSRVALAGHHPDLVATGRLGDRGRARPGRPRPPDRAGAPVTLRVGRWSTVPGLRRRIPPRAARPPVPAAGPGRPRPAQHARPPRCSPRRWSAEHRRPARSAESAVLGVPHPRTGETVRAYVVPASGRPVTGEELLAHCARNLARFKCPTAVEFVDALPYSAIGKVRKTQLRPAPSPAAPADTRTEVPDVQ</sequence>
<feature type="domain" description="AMP-binding enzyme C-terminal" evidence="2">
    <location>
        <begin position="160"/>
        <end position="223"/>
    </location>
</feature>
<dbReference type="Gene3D" id="3.30.300.30">
    <property type="match status" value="1"/>
</dbReference>
<evidence type="ECO:0000259" key="2">
    <source>
        <dbReference type="Pfam" id="PF13193"/>
    </source>
</evidence>
<dbReference type="Proteomes" id="UP001611075">
    <property type="component" value="Unassembled WGS sequence"/>
</dbReference>
<protein>
    <recommendedName>
        <fullName evidence="2">AMP-binding enzyme C-terminal domain-containing protein</fullName>
    </recommendedName>
</protein>
<organism evidence="3 4">
    <name type="scientific">Micromonospora rubida</name>
    <dbReference type="NCBI Taxonomy" id="2697657"/>
    <lineage>
        <taxon>Bacteria</taxon>
        <taxon>Bacillati</taxon>
        <taxon>Actinomycetota</taxon>
        <taxon>Actinomycetes</taxon>
        <taxon>Micromonosporales</taxon>
        <taxon>Micromonosporaceae</taxon>
        <taxon>Micromonospora</taxon>
    </lineage>
</organism>
<dbReference type="EMBL" id="JBIRPU010000003">
    <property type="protein sequence ID" value="MFI0792594.1"/>
    <property type="molecule type" value="Genomic_DNA"/>
</dbReference>
<reference evidence="3 4" key="1">
    <citation type="submission" date="2024-10" db="EMBL/GenBank/DDBJ databases">
        <title>The Natural Products Discovery Center: Release of the First 8490 Sequenced Strains for Exploring Actinobacteria Biosynthetic Diversity.</title>
        <authorList>
            <person name="Kalkreuter E."/>
            <person name="Kautsar S.A."/>
            <person name="Yang D."/>
            <person name="Bader C.D."/>
            <person name="Teijaro C.N."/>
            <person name="Fluegel L."/>
            <person name="Davis C.M."/>
            <person name="Simpson J.R."/>
            <person name="Lauterbach L."/>
            <person name="Steele A.D."/>
            <person name="Gui C."/>
            <person name="Meng S."/>
            <person name="Li G."/>
            <person name="Viehrig K."/>
            <person name="Ye F."/>
            <person name="Su P."/>
            <person name="Kiefer A.F."/>
            <person name="Nichols A."/>
            <person name="Cepeda A.J."/>
            <person name="Yan W."/>
            <person name="Fan B."/>
            <person name="Jiang Y."/>
            <person name="Adhikari A."/>
            <person name="Zheng C.-J."/>
            <person name="Schuster L."/>
            <person name="Cowan T.M."/>
            <person name="Smanski M.J."/>
            <person name="Chevrette M.G."/>
            <person name="De Carvalho L.P.S."/>
            <person name="Shen B."/>
        </authorList>
    </citation>
    <scope>NUCLEOTIDE SEQUENCE [LARGE SCALE GENOMIC DNA]</scope>
    <source>
        <strain evidence="3 4">NPDC021253</strain>
    </source>
</reference>
<feature type="compositionally biased region" description="Basic residues" evidence="1">
    <location>
        <begin position="32"/>
        <end position="41"/>
    </location>
</feature>
<evidence type="ECO:0000313" key="3">
    <source>
        <dbReference type="EMBL" id="MFI0792594.1"/>
    </source>
</evidence>
<dbReference type="SUPFAM" id="SSF56801">
    <property type="entry name" value="Acetyl-CoA synthetase-like"/>
    <property type="match status" value="1"/>
</dbReference>